<dbReference type="PROSITE" id="PS00893">
    <property type="entry name" value="NUDIX_BOX"/>
    <property type="match status" value="1"/>
</dbReference>
<dbReference type="InterPro" id="IPR000086">
    <property type="entry name" value="NUDIX_hydrolase_dom"/>
</dbReference>
<feature type="domain" description="Nudix hydrolase" evidence="2">
    <location>
        <begin position="1"/>
        <end position="159"/>
    </location>
</feature>
<organism evidence="3 4">
    <name type="scientific">Candidatus Roizmanbacteria bacterium CG07_land_8_20_14_0_80_34_15</name>
    <dbReference type="NCBI Taxonomy" id="1974849"/>
    <lineage>
        <taxon>Bacteria</taxon>
        <taxon>Candidatus Roizmaniibacteriota</taxon>
    </lineage>
</organism>
<evidence type="ECO:0000256" key="1">
    <source>
        <dbReference type="ARBA" id="ARBA00022801"/>
    </source>
</evidence>
<dbReference type="InterPro" id="IPR020084">
    <property type="entry name" value="NUDIX_hydrolase_CS"/>
</dbReference>
<reference evidence="4" key="1">
    <citation type="submission" date="2017-09" db="EMBL/GenBank/DDBJ databases">
        <title>Depth-based differentiation of microbial function through sediment-hosted aquifers and enrichment of novel symbionts in the deep terrestrial subsurface.</title>
        <authorList>
            <person name="Probst A.J."/>
            <person name="Ladd B."/>
            <person name="Jarett J.K."/>
            <person name="Geller-Mcgrath D.E."/>
            <person name="Sieber C.M.K."/>
            <person name="Emerson J.B."/>
            <person name="Anantharaman K."/>
            <person name="Thomas B.C."/>
            <person name="Malmstrom R."/>
            <person name="Stieglmeier M."/>
            <person name="Klingl A."/>
            <person name="Woyke T."/>
            <person name="Ryan C.M."/>
            <person name="Banfield J.F."/>
        </authorList>
    </citation>
    <scope>NUCLEOTIDE SEQUENCE [LARGE SCALE GENOMIC DNA]</scope>
</reference>
<evidence type="ECO:0000313" key="3">
    <source>
        <dbReference type="EMBL" id="PIU36577.1"/>
    </source>
</evidence>
<dbReference type="Proteomes" id="UP000230184">
    <property type="component" value="Unassembled WGS sequence"/>
</dbReference>
<evidence type="ECO:0000259" key="2">
    <source>
        <dbReference type="PROSITE" id="PS51462"/>
    </source>
</evidence>
<protein>
    <recommendedName>
        <fullName evidence="2">Nudix hydrolase domain-containing protein</fullName>
    </recommendedName>
</protein>
<evidence type="ECO:0000313" key="4">
    <source>
        <dbReference type="Proteomes" id="UP000230184"/>
    </source>
</evidence>
<accession>A0A2M6YSV4</accession>
<dbReference type="GO" id="GO:0016787">
    <property type="term" value="F:hydrolase activity"/>
    <property type="evidence" value="ECO:0007669"/>
    <property type="project" value="UniProtKB-KW"/>
</dbReference>
<dbReference type="CDD" id="cd02883">
    <property type="entry name" value="NUDIX_Hydrolase"/>
    <property type="match status" value="1"/>
</dbReference>
<dbReference type="InterPro" id="IPR015797">
    <property type="entry name" value="NUDIX_hydrolase-like_dom_sf"/>
</dbReference>
<keyword evidence="1" id="KW-0378">Hydrolase</keyword>
<proteinExistence type="predicted"/>
<dbReference type="Gene3D" id="3.90.79.10">
    <property type="entry name" value="Nucleoside Triphosphate Pyrophosphohydrolase"/>
    <property type="match status" value="1"/>
</dbReference>
<dbReference type="SUPFAM" id="SSF55811">
    <property type="entry name" value="Nudix"/>
    <property type="match status" value="1"/>
</dbReference>
<gene>
    <name evidence="3" type="ORF">COT02_05325</name>
</gene>
<dbReference type="PROSITE" id="PS51462">
    <property type="entry name" value="NUDIX"/>
    <property type="match status" value="1"/>
</dbReference>
<dbReference type="EMBL" id="PEWY01000148">
    <property type="protein sequence ID" value="PIU36577.1"/>
    <property type="molecule type" value="Genomic_DNA"/>
</dbReference>
<dbReference type="AlphaFoldDB" id="A0A2M6YSV4"/>
<comment type="caution">
    <text evidence="3">The sequence shown here is derived from an EMBL/GenBank/DDBJ whole genome shotgun (WGS) entry which is preliminary data.</text>
</comment>
<dbReference type="Pfam" id="PF00293">
    <property type="entry name" value="NUDIX"/>
    <property type="match status" value="1"/>
</dbReference>
<name>A0A2M6YSV4_9BACT</name>
<sequence length="664" mass="76833">MSNSELENRRTVVATRSFVAGLAPAEAIFESLKSGLSDVPIMRFIIEQKGSGKNTRYTLPGGKVKPDESWQAGVQREVDEETGSRTFGLPHYTEIGKYEYTIPVKNIKRQALLTYVPVINIPSHQVKNPNITGIEAVSYKELLSLINGKKLKNVPIEEHLSFKQNIGEDNLIKKKSLMKGVIWMGHIDKYLRKKFKAIWKDGMSAQEFNQEYEKIKAEFMRSGIEVGLGNELKKSPEKNKSEIELALNDGFYGKDILYFLPEIAKNGENWSGLENATEGTKIFMKYLAQSLQDFLTIKKMTTEEFKLFMESKETPINKKTDLINKLNNYFIKKIKKLFKVNDSEVSQVYNYIREFLPELSKEIKLADPNLIEGLYQDYTLSNEINNANFGRLLSLFFGIDIKKNNTEADNLIRFETGRHLLFLLKGMAGIKYFNAETEKIKNGYLQHAVEDFFGAISEQRLIEVNGKKMRVNLRMCENSKMKVIFDEKNLKTFFSFLRKGFEQKMEKIKDFYSIGIVFVDSKKDSIREAKILIANFMRYLKSNYKSKSVEISEYKDHTKKYENKEKPEIATGKRLGSMGDLLVRIKTIVHLGDEQMEMAVYPFFSLANQKPYKGWKEKMEDDPDYLVRRMLTGKNGIPGLYDLIYYLEIFFHHHAQKIQSAIYK</sequence>